<dbReference type="AlphaFoldDB" id="A0AAX3W168"/>
<dbReference type="InterPro" id="IPR015797">
    <property type="entry name" value="NUDIX_hydrolase-like_dom_sf"/>
</dbReference>
<dbReference type="InterPro" id="IPR000086">
    <property type="entry name" value="NUDIX_hydrolase_dom"/>
</dbReference>
<dbReference type="Pfam" id="PF00293">
    <property type="entry name" value="NUDIX"/>
    <property type="match status" value="1"/>
</dbReference>
<name>A0AAX3W168_MAMLE</name>
<dbReference type="GO" id="GO:0016787">
    <property type="term" value="F:hydrolase activity"/>
    <property type="evidence" value="ECO:0007669"/>
    <property type="project" value="UniProtKB-KW"/>
</dbReference>
<evidence type="ECO:0000313" key="7">
    <source>
        <dbReference type="Proteomes" id="UP001223261"/>
    </source>
</evidence>
<dbReference type="Proteomes" id="UP001223261">
    <property type="component" value="Chromosome"/>
</dbReference>
<sequence>MRYKDPNGLFVDLQFKEQIEAQHAKHVLAIPIYNNQIVLTHHKIRGIELPGGKVEKNETNKEAVIRELYEETGAKAKCAMFIASYIVHDKIPFDKDVYIVNVEEIFEKNDYLETYGPIIVDNINEVNEEDKSFLLKDKAILTCLERVYELGFLK</sequence>
<dbReference type="PROSITE" id="PS51462">
    <property type="entry name" value="NUDIX"/>
    <property type="match status" value="1"/>
</dbReference>
<dbReference type="PANTHER" id="PTHR43222:SF2">
    <property type="entry name" value="NUDIX HYDROLASE 23, CHLOROPLASTIC"/>
    <property type="match status" value="1"/>
</dbReference>
<dbReference type="RefSeq" id="WP_017001130.1">
    <property type="nucleotide sequence ID" value="NZ_CABIVY010000016.1"/>
</dbReference>
<dbReference type="InterPro" id="IPR014078">
    <property type="entry name" value="Nudix_YtkD"/>
</dbReference>
<dbReference type="Gene3D" id="3.90.79.10">
    <property type="entry name" value="Nucleoside Triphosphate Pyrophosphohydrolase"/>
    <property type="match status" value="1"/>
</dbReference>
<evidence type="ECO:0000256" key="2">
    <source>
        <dbReference type="ARBA" id="ARBA00022801"/>
    </source>
</evidence>
<reference evidence="6" key="1">
    <citation type="journal article" date="2023" name="Antibiotics">
        <title>Prevalence and Molecular Characterization of Methicillin-Resistant Staphylococci (MRS) and Mammaliicocci (MRM) in Dromedary Camels from Algeria: First Detection of SCCmec-mecC Hybrid in Methicillin-Resistant Mammaliicoccus lentus.</title>
        <authorList>
            <person name="Belhout C."/>
            <person name="Boyen F."/>
            <person name="Vereecke N."/>
            <person name="Theuns S."/>
            <person name="Taibi N."/>
            <person name="Stegger M."/>
            <person name="de la Fe-Rodriguez P.Y."/>
            <person name="Bouayad L."/>
            <person name="Elgroud R."/>
            <person name="Butaye P."/>
        </authorList>
    </citation>
    <scope>NUCLEOTIDE SEQUENCE</scope>
    <source>
        <strain evidence="6">7048</strain>
    </source>
</reference>
<feature type="domain" description="Nudix hydrolase" evidence="5">
    <location>
        <begin position="23"/>
        <end position="149"/>
    </location>
</feature>
<dbReference type="EMBL" id="CP118848">
    <property type="protein sequence ID" value="WHI58967.1"/>
    <property type="molecule type" value="Genomic_DNA"/>
</dbReference>
<evidence type="ECO:0000313" key="6">
    <source>
        <dbReference type="EMBL" id="WHI58967.1"/>
    </source>
</evidence>
<evidence type="ECO:0000256" key="3">
    <source>
        <dbReference type="ARBA" id="ARBA00022842"/>
    </source>
</evidence>
<comment type="similarity">
    <text evidence="4">Belongs to the Nudix hydrolase family.</text>
</comment>
<dbReference type="InterPro" id="IPR020476">
    <property type="entry name" value="Nudix_hydrolase"/>
</dbReference>
<keyword evidence="3" id="KW-0460">Magnesium</keyword>
<dbReference type="SUPFAM" id="SSF55811">
    <property type="entry name" value="Nudix"/>
    <property type="match status" value="1"/>
</dbReference>
<dbReference type="PROSITE" id="PS00893">
    <property type="entry name" value="NUDIX_BOX"/>
    <property type="match status" value="1"/>
</dbReference>
<proteinExistence type="inferred from homology"/>
<dbReference type="InterPro" id="IPR020084">
    <property type="entry name" value="NUDIX_hydrolase_CS"/>
</dbReference>
<dbReference type="PRINTS" id="PR00502">
    <property type="entry name" value="NUDIXFAMILY"/>
</dbReference>
<organism evidence="6 7">
    <name type="scientific">Mammaliicoccus lentus</name>
    <name type="common">Staphylococcus lentus</name>
    <dbReference type="NCBI Taxonomy" id="42858"/>
    <lineage>
        <taxon>Bacteria</taxon>
        <taxon>Bacillati</taxon>
        <taxon>Bacillota</taxon>
        <taxon>Bacilli</taxon>
        <taxon>Bacillales</taxon>
        <taxon>Staphylococcaceae</taxon>
        <taxon>Mammaliicoccus</taxon>
    </lineage>
</organism>
<evidence type="ECO:0000256" key="4">
    <source>
        <dbReference type="RuleBase" id="RU003476"/>
    </source>
</evidence>
<evidence type="ECO:0000256" key="1">
    <source>
        <dbReference type="ARBA" id="ARBA00001946"/>
    </source>
</evidence>
<comment type="cofactor">
    <cofactor evidence="1">
        <name>Mg(2+)</name>
        <dbReference type="ChEBI" id="CHEBI:18420"/>
    </cofactor>
</comment>
<gene>
    <name evidence="6" type="primary">ytkD</name>
    <name evidence="6" type="ORF">PYH69_09375</name>
</gene>
<protein>
    <submittedName>
        <fullName evidence="6">Nucleoside triphosphatase YtkD</fullName>
    </submittedName>
</protein>
<accession>A0AAX3W168</accession>
<dbReference type="PANTHER" id="PTHR43222">
    <property type="entry name" value="NUDIX HYDROLASE 23"/>
    <property type="match status" value="1"/>
</dbReference>
<evidence type="ECO:0000259" key="5">
    <source>
        <dbReference type="PROSITE" id="PS51462"/>
    </source>
</evidence>
<keyword evidence="2 4" id="KW-0378">Hydrolase</keyword>
<dbReference type="NCBIfam" id="TIGR02705">
    <property type="entry name" value="nudix_YtkD"/>
    <property type="match status" value="1"/>
</dbReference>